<comment type="pathway">
    <text evidence="1 11">Cofactor biosynthesis; riboflavin biosynthesis; 5-amino-6-(D-ribitylamino)uracil from GTP: step 1/4.</text>
</comment>
<dbReference type="EMBL" id="BMEM01000004">
    <property type="protein sequence ID" value="GGF57383.1"/>
    <property type="molecule type" value="Genomic_DNA"/>
</dbReference>
<evidence type="ECO:0000256" key="1">
    <source>
        <dbReference type="ARBA" id="ARBA00004853"/>
    </source>
</evidence>
<feature type="active site" description="Nucleophile" evidence="11">
    <location>
        <position position="138"/>
    </location>
</feature>
<dbReference type="InterPro" id="IPR032677">
    <property type="entry name" value="GTP_cyclohydro_II"/>
</dbReference>
<comment type="similarity">
    <text evidence="2">In the N-terminal section; belongs to the DHBP synthase family.</text>
</comment>
<feature type="binding site" evidence="11">
    <location>
        <position position="76"/>
    </location>
    <ligand>
        <name>Zn(2+)</name>
        <dbReference type="ChEBI" id="CHEBI:29105"/>
        <note>catalytic</note>
    </ligand>
</feature>
<evidence type="ECO:0000259" key="13">
    <source>
        <dbReference type="Pfam" id="PF01872"/>
    </source>
</evidence>
<dbReference type="PANTHER" id="PTHR21327">
    <property type="entry name" value="GTP CYCLOHYDROLASE II-RELATED"/>
    <property type="match status" value="1"/>
</dbReference>
<evidence type="ECO:0000256" key="2">
    <source>
        <dbReference type="ARBA" id="ARBA00005520"/>
    </source>
</evidence>
<comment type="function">
    <text evidence="9 11">Catalyzes the conversion of GTP to 2,5-diamino-6-ribosylamino-4(3H)-pyrimidinone 5'-phosphate (DARP), formate and pyrophosphate.</text>
</comment>
<comment type="cofactor">
    <cofactor evidence="11">
        <name>Zn(2+)</name>
        <dbReference type="ChEBI" id="CHEBI:29105"/>
    </cofactor>
    <text evidence="11">Binds 1 zinc ion per subunit.</text>
</comment>
<keyword evidence="8 11" id="KW-0342">GTP-binding</keyword>
<evidence type="ECO:0000313" key="15">
    <source>
        <dbReference type="Proteomes" id="UP000605670"/>
    </source>
</evidence>
<evidence type="ECO:0000256" key="6">
    <source>
        <dbReference type="ARBA" id="ARBA00022801"/>
    </source>
</evidence>
<feature type="binding site" evidence="11">
    <location>
        <position position="159"/>
    </location>
    <ligand>
        <name>GTP</name>
        <dbReference type="ChEBI" id="CHEBI:37565"/>
    </ligand>
</feature>
<keyword evidence="4 11" id="KW-0479">Metal-binding</keyword>
<name>A0A917BU14_9MICO</name>
<dbReference type="GO" id="GO:0008703">
    <property type="term" value="F:5-amino-6-(5-phosphoribosylamino)uracil reductase activity"/>
    <property type="evidence" value="ECO:0007669"/>
    <property type="project" value="InterPro"/>
</dbReference>
<dbReference type="AlphaFoldDB" id="A0A917BU14"/>
<evidence type="ECO:0000256" key="3">
    <source>
        <dbReference type="ARBA" id="ARBA00022619"/>
    </source>
</evidence>
<dbReference type="Pfam" id="PF00925">
    <property type="entry name" value="GTP_cyclohydro2"/>
    <property type="match status" value="1"/>
</dbReference>
<comment type="catalytic activity">
    <reaction evidence="10 11">
        <text>GTP + 4 H2O = 2,5-diamino-6-hydroxy-4-(5-phosphoribosylamino)-pyrimidine + formate + 2 phosphate + 3 H(+)</text>
        <dbReference type="Rhea" id="RHEA:23704"/>
        <dbReference type="ChEBI" id="CHEBI:15377"/>
        <dbReference type="ChEBI" id="CHEBI:15378"/>
        <dbReference type="ChEBI" id="CHEBI:15740"/>
        <dbReference type="ChEBI" id="CHEBI:37565"/>
        <dbReference type="ChEBI" id="CHEBI:43474"/>
        <dbReference type="ChEBI" id="CHEBI:58614"/>
        <dbReference type="EC" id="3.5.4.25"/>
    </reaction>
</comment>
<evidence type="ECO:0000256" key="5">
    <source>
        <dbReference type="ARBA" id="ARBA00022741"/>
    </source>
</evidence>
<feature type="binding site" evidence="11">
    <location>
        <begin position="58"/>
        <end position="62"/>
    </location>
    <ligand>
        <name>GTP</name>
        <dbReference type="ChEBI" id="CHEBI:37565"/>
    </ligand>
</feature>
<evidence type="ECO:0000259" key="12">
    <source>
        <dbReference type="Pfam" id="PF00925"/>
    </source>
</evidence>
<reference evidence="14" key="1">
    <citation type="journal article" date="2014" name="Int. J. Syst. Evol. Microbiol.">
        <title>Complete genome sequence of Corynebacterium casei LMG S-19264T (=DSM 44701T), isolated from a smear-ripened cheese.</title>
        <authorList>
            <consortium name="US DOE Joint Genome Institute (JGI-PGF)"/>
            <person name="Walter F."/>
            <person name="Albersmeier A."/>
            <person name="Kalinowski J."/>
            <person name="Ruckert C."/>
        </authorList>
    </citation>
    <scope>NUCLEOTIDE SEQUENCE</scope>
    <source>
        <strain evidence="14">CGMCC 1.12160</strain>
    </source>
</reference>
<feature type="domain" description="GTP cyclohydrolase II" evidence="12">
    <location>
        <begin position="7"/>
        <end position="178"/>
    </location>
</feature>
<dbReference type="GO" id="GO:0005525">
    <property type="term" value="F:GTP binding"/>
    <property type="evidence" value="ECO:0007669"/>
    <property type="project" value="UniProtKB-KW"/>
</dbReference>
<feature type="binding site" evidence="11">
    <location>
        <position position="124"/>
    </location>
    <ligand>
        <name>GTP</name>
        <dbReference type="ChEBI" id="CHEBI:37565"/>
    </ligand>
</feature>
<feature type="domain" description="Bacterial bifunctional deaminase-reductase C-terminal" evidence="13">
    <location>
        <begin position="237"/>
        <end position="415"/>
    </location>
</feature>
<reference evidence="14" key="2">
    <citation type="submission" date="2020-09" db="EMBL/GenBank/DDBJ databases">
        <authorList>
            <person name="Sun Q."/>
            <person name="Zhou Y."/>
        </authorList>
    </citation>
    <scope>NUCLEOTIDE SEQUENCE</scope>
    <source>
        <strain evidence="14">CGMCC 1.12160</strain>
    </source>
</reference>
<dbReference type="GO" id="GO:0008270">
    <property type="term" value="F:zinc ion binding"/>
    <property type="evidence" value="ECO:0007669"/>
    <property type="project" value="UniProtKB-UniRule"/>
</dbReference>
<dbReference type="InterPro" id="IPR000926">
    <property type="entry name" value="RibA"/>
</dbReference>
<organism evidence="14 15">
    <name type="scientific">Ornithinimicrobium tianjinense</name>
    <dbReference type="NCBI Taxonomy" id="1195761"/>
    <lineage>
        <taxon>Bacteria</taxon>
        <taxon>Bacillati</taxon>
        <taxon>Actinomycetota</taxon>
        <taxon>Actinomycetes</taxon>
        <taxon>Micrococcales</taxon>
        <taxon>Ornithinimicrobiaceae</taxon>
        <taxon>Ornithinimicrobium</taxon>
    </lineage>
</organism>
<evidence type="ECO:0000256" key="11">
    <source>
        <dbReference type="HAMAP-Rule" id="MF_00179"/>
    </source>
</evidence>
<evidence type="ECO:0000256" key="4">
    <source>
        <dbReference type="ARBA" id="ARBA00022723"/>
    </source>
</evidence>
<feature type="active site" description="Proton acceptor" evidence="11">
    <location>
        <position position="136"/>
    </location>
</feature>
<keyword evidence="3 11" id="KW-0686">Riboflavin biosynthesis</keyword>
<dbReference type="Pfam" id="PF01872">
    <property type="entry name" value="RibD_C"/>
    <property type="match status" value="1"/>
</dbReference>
<dbReference type="PANTHER" id="PTHR21327:SF18">
    <property type="entry name" value="3,4-DIHYDROXY-2-BUTANONE 4-PHOSPHATE SYNTHASE"/>
    <property type="match status" value="1"/>
</dbReference>
<evidence type="ECO:0000256" key="8">
    <source>
        <dbReference type="ARBA" id="ARBA00023134"/>
    </source>
</evidence>
<accession>A0A917BU14</accession>
<comment type="similarity">
    <text evidence="11">Belongs to the GTP cyclohydrolase II family.</text>
</comment>
<keyword evidence="15" id="KW-1185">Reference proteome</keyword>
<dbReference type="InterPro" id="IPR024072">
    <property type="entry name" value="DHFR-like_dom_sf"/>
</dbReference>
<dbReference type="Gene3D" id="3.40.430.10">
    <property type="entry name" value="Dihydrofolate Reductase, subunit A"/>
    <property type="match status" value="1"/>
</dbReference>
<protein>
    <recommendedName>
        <fullName evidence="11">GTP cyclohydrolase-2</fullName>
        <ecNumber evidence="11">3.5.4.25</ecNumber>
    </recommendedName>
    <alternativeName>
        <fullName evidence="11">GTP cyclohydrolase II</fullName>
    </alternativeName>
</protein>
<feature type="binding site" evidence="11">
    <location>
        <begin position="102"/>
        <end position="104"/>
    </location>
    <ligand>
        <name>GTP</name>
        <dbReference type="ChEBI" id="CHEBI:37565"/>
    </ligand>
</feature>
<feature type="binding site" evidence="11">
    <location>
        <position position="164"/>
    </location>
    <ligand>
        <name>GTP</name>
        <dbReference type="ChEBI" id="CHEBI:37565"/>
    </ligand>
</feature>
<feature type="binding site" evidence="11">
    <location>
        <position position="63"/>
    </location>
    <ligand>
        <name>Zn(2+)</name>
        <dbReference type="ChEBI" id="CHEBI:29105"/>
        <note>catalytic</note>
    </ligand>
</feature>
<dbReference type="InterPro" id="IPR002734">
    <property type="entry name" value="RibDG_C"/>
</dbReference>
<proteinExistence type="inferred from homology"/>
<dbReference type="CDD" id="cd00641">
    <property type="entry name" value="GTP_cyclohydro2"/>
    <property type="match status" value="1"/>
</dbReference>
<feature type="binding site" evidence="11">
    <location>
        <position position="79"/>
    </location>
    <ligand>
        <name>GTP</name>
        <dbReference type="ChEBI" id="CHEBI:37565"/>
    </ligand>
</feature>
<comment type="caution">
    <text evidence="14">The sequence shown here is derived from an EMBL/GenBank/DDBJ whole genome shotgun (WGS) entry which is preliminary data.</text>
</comment>
<dbReference type="GO" id="GO:0003935">
    <property type="term" value="F:GTP cyclohydrolase II activity"/>
    <property type="evidence" value="ECO:0007669"/>
    <property type="project" value="UniProtKB-UniRule"/>
</dbReference>
<keyword evidence="5 11" id="KW-0547">Nucleotide-binding</keyword>
<sequence length="450" mass="47055">MRIAAERLADTTLPTAHGTFRLTAYRDSDGHEHVALSLGLADGAGDGPGAAPAAPLVRLHSECLTGDALGSRRCDCGEQLHQALAAVAAAGRGAVLYLRGHEGRGIGLVEKMRAYALQDGGLDTVDANLALGHPADARTYAAAAAILDDLGVGAVRLLSSNPAKEAALRELGIEVVARERLTVAARPENVRYLTTKRERMGHDGPPVDDWEALLSGVVPAAGDLADRYGALVAHAGPLVLAQLGQSLDGFIASRTGDARFVTGEEDREHLHRLRALVDAVVVGGATAARDDCRLTVRDVPGPHPTRVVLDPGGRLPRETALLTDGVAPTIWVVGPQVTCGEDEPGAGLAPHVELVRWPGSWAMDPAAVLDLLADRGLERVLVEGGGRLVSAFVAAGVVDRLFLTTAPVLVGDGVPGLRVEGRDSMAEALRPTARRWLAGEDVVTELVLRP</sequence>
<dbReference type="EC" id="3.5.4.25" evidence="11"/>
<evidence type="ECO:0000256" key="10">
    <source>
        <dbReference type="ARBA" id="ARBA00049295"/>
    </source>
</evidence>
<dbReference type="NCBIfam" id="NF001591">
    <property type="entry name" value="PRK00393.1"/>
    <property type="match status" value="1"/>
</dbReference>
<dbReference type="SUPFAM" id="SSF53597">
    <property type="entry name" value="Dihydrofolate reductase-like"/>
    <property type="match status" value="1"/>
</dbReference>
<evidence type="ECO:0000256" key="9">
    <source>
        <dbReference type="ARBA" id="ARBA00043932"/>
    </source>
</evidence>
<dbReference type="NCBIfam" id="TIGR00505">
    <property type="entry name" value="ribA"/>
    <property type="match status" value="1"/>
</dbReference>
<dbReference type="FunFam" id="3.40.50.10990:FF:000001">
    <property type="entry name" value="Riboflavin biosynthesis protein RibBA"/>
    <property type="match status" value="1"/>
</dbReference>
<feature type="binding site" evidence="11">
    <location>
        <position position="74"/>
    </location>
    <ligand>
        <name>Zn(2+)</name>
        <dbReference type="ChEBI" id="CHEBI:29105"/>
        <note>catalytic</note>
    </ligand>
</feature>
<keyword evidence="7 11" id="KW-0862">Zinc</keyword>
<evidence type="ECO:0000313" key="14">
    <source>
        <dbReference type="EMBL" id="GGF57383.1"/>
    </source>
</evidence>
<dbReference type="Proteomes" id="UP000605670">
    <property type="component" value="Unassembled WGS sequence"/>
</dbReference>
<dbReference type="Gene3D" id="3.40.50.10990">
    <property type="entry name" value="GTP cyclohydrolase II"/>
    <property type="match status" value="1"/>
</dbReference>
<dbReference type="InterPro" id="IPR036144">
    <property type="entry name" value="RibA-like_sf"/>
</dbReference>
<dbReference type="HAMAP" id="MF_00179">
    <property type="entry name" value="RibA"/>
    <property type="match status" value="1"/>
</dbReference>
<gene>
    <name evidence="11" type="primary">ribA</name>
    <name evidence="14" type="ORF">GCM10011366_26540</name>
</gene>
<dbReference type="GO" id="GO:0009231">
    <property type="term" value="P:riboflavin biosynthetic process"/>
    <property type="evidence" value="ECO:0007669"/>
    <property type="project" value="UniProtKB-UniRule"/>
</dbReference>
<dbReference type="SUPFAM" id="SSF142695">
    <property type="entry name" value="RibA-like"/>
    <property type="match status" value="1"/>
</dbReference>
<evidence type="ECO:0000256" key="7">
    <source>
        <dbReference type="ARBA" id="ARBA00022833"/>
    </source>
</evidence>
<keyword evidence="6 11" id="KW-0378">Hydrolase</keyword>
<dbReference type="GO" id="GO:0005829">
    <property type="term" value="C:cytosol"/>
    <property type="evidence" value="ECO:0007669"/>
    <property type="project" value="TreeGrafter"/>
</dbReference>